<dbReference type="Gene3D" id="1.20.120.530">
    <property type="entry name" value="GntR ligand-binding domain-like"/>
    <property type="match status" value="1"/>
</dbReference>
<dbReference type="EMBL" id="JACRTA010000001">
    <property type="protein sequence ID" value="MBC8567212.1"/>
    <property type="molecule type" value="Genomic_DNA"/>
</dbReference>
<dbReference type="InterPro" id="IPR036390">
    <property type="entry name" value="WH_DNA-bd_sf"/>
</dbReference>
<dbReference type="CDD" id="cd07377">
    <property type="entry name" value="WHTH_GntR"/>
    <property type="match status" value="1"/>
</dbReference>
<evidence type="ECO:0000313" key="5">
    <source>
        <dbReference type="EMBL" id="MBC8567212.1"/>
    </source>
</evidence>
<evidence type="ECO:0000256" key="1">
    <source>
        <dbReference type="ARBA" id="ARBA00023015"/>
    </source>
</evidence>
<keyword evidence="2" id="KW-0238">DNA-binding</keyword>
<dbReference type="GO" id="GO:0003677">
    <property type="term" value="F:DNA binding"/>
    <property type="evidence" value="ECO:0007669"/>
    <property type="project" value="UniProtKB-KW"/>
</dbReference>
<dbReference type="InterPro" id="IPR011711">
    <property type="entry name" value="GntR_C"/>
</dbReference>
<evidence type="ECO:0000259" key="4">
    <source>
        <dbReference type="PROSITE" id="PS50949"/>
    </source>
</evidence>
<reference evidence="5" key="1">
    <citation type="submission" date="2020-08" db="EMBL/GenBank/DDBJ databases">
        <title>Genome public.</title>
        <authorList>
            <person name="Liu C."/>
            <person name="Sun Q."/>
        </authorList>
    </citation>
    <scope>NUCLEOTIDE SEQUENCE</scope>
    <source>
        <strain evidence="5">NSJ-24</strain>
    </source>
</reference>
<dbReference type="PROSITE" id="PS50949">
    <property type="entry name" value="HTH_GNTR"/>
    <property type="match status" value="1"/>
</dbReference>
<dbReference type="SUPFAM" id="SSF46785">
    <property type="entry name" value="Winged helix' DNA-binding domain"/>
    <property type="match status" value="1"/>
</dbReference>
<dbReference type="RefSeq" id="WP_177269938.1">
    <property type="nucleotide sequence ID" value="NZ_JACRTA010000001.1"/>
</dbReference>
<dbReference type="PANTHER" id="PTHR43537">
    <property type="entry name" value="TRANSCRIPTIONAL REGULATOR, GNTR FAMILY"/>
    <property type="match status" value="1"/>
</dbReference>
<dbReference type="InterPro" id="IPR036388">
    <property type="entry name" value="WH-like_DNA-bd_sf"/>
</dbReference>
<dbReference type="Proteomes" id="UP000610862">
    <property type="component" value="Unassembled WGS sequence"/>
</dbReference>
<dbReference type="InterPro" id="IPR000524">
    <property type="entry name" value="Tscrpt_reg_HTH_GntR"/>
</dbReference>
<dbReference type="SMART" id="SM00345">
    <property type="entry name" value="HTH_GNTR"/>
    <property type="match status" value="1"/>
</dbReference>
<dbReference type="GO" id="GO:0003700">
    <property type="term" value="F:DNA-binding transcription factor activity"/>
    <property type="evidence" value="ECO:0007669"/>
    <property type="project" value="InterPro"/>
</dbReference>
<name>A0A926I8P9_9FIRM</name>
<dbReference type="InterPro" id="IPR008920">
    <property type="entry name" value="TF_FadR/GntR_C"/>
</dbReference>
<gene>
    <name evidence="5" type="ORF">H8692_00350</name>
</gene>
<dbReference type="PANTHER" id="PTHR43537:SF24">
    <property type="entry name" value="GLUCONATE OPERON TRANSCRIPTIONAL REPRESSOR"/>
    <property type="match status" value="1"/>
</dbReference>
<dbReference type="Gene3D" id="1.10.10.10">
    <property type="entry name" value="Winged helix-like DNA-binding domain superfamily/Winged helix DNA-binding domain"/>
    <property type="match status" value="1"/>
</dbReference>
<evidence type="ECO:0000313" key="6">
    <source>
        <dbReference type="Proteomes" id="UP000610862"/>
    </source>
</evidence>
<dbReference type="Pfam" id="PF00392">
    <property type="entry name" value="GntR"/>
    <property type="match status" value="1"/>
</dbReference>
<proteinExistence type="predicted"/>
<keyword evidence="3" id="KW-0804">Transcription</keyword>
<dbReference type="SMART" id="SM00895">
    <property type="entry name" value="FCD"/>
    <property type="match status" value="1"/>
</dbReference>
<feature type="domain" description="HTH gntR-type" evidence="4">
    <location>
        <begin position="4"/>
        <end position="71"/>
    </location>
</feature>
<evidence type="ECO:0000256" key="3">
    <source>
        <dbReference type="ARBA" id="ARBA00023163"/>
    </source>
</evidence>
<comment type="caution">
    <text evidence="5">The sequence shown here is derived from an EMBL/GenBank/DDBJ whole genome shotgun (WGS) entry which is preliminary data.</text>
</comment>
<evidence type="ECO:0000256" key="2">
    <source>
        <dbReference type="ARBA" id="ARBA00023125"/>
    </source>
</evidence>
<dbReference type="AlphaFoldDB" id="A0A926I8P9"/>
<sequence>MAKESLKSKAYNLIKTKIVNCEYAPGTFLNESMLMGEIGSSRTPIREALSKLEQENLVRILPKKGVMVSDLSVNEINMIFETRLLIEPYIVKNYGQFVPPEILTSMKDTFTRRHLLEISSEEIYSKDEQFHKLLIESSKNVYFIHTMDHIYNQNYRLRVIAGNGSRDRIIASNDEHIHTIELMLAKKYDAASQAMKLHLEKAKEASFSNFINSY</sequence>
<organism evidence="5 6">
    <name type="scientific">Lentihominibacter hominis</name>
    <dbReference type="NCBI Taxonomy" id="2763645"/>
    <lineage>
        <taxon>Bacteria</taxon>
        <taxon>Bacillati</taxon>
        <taxon>Bacillota</taxon>
        <taxon>Clostridia</taxon>
        <taxon>Peptostreptococcales</taxon>
        <taxon>Anaerovoracaceae</taxon>
        <taxon>Lentihominibacter</taxon>
    </lineage>
</organism>
<keyword evidence="1" id="KW-0805">Transcription regulation</keyword>
<dbReference type="SUPFAM" id="SSF48008">
    <property type="entry name" value="GntR ligand-binding domain-like"/>
    <property type="match status" value="1"/>
</dbReference>
<keyword evidence="6" id="KW-1185">Reference proteome</keyword>
<dbReference type="Pfam" id="PF07729">
    <property type="entry name" value="FCD"/>
    <property type="match status" value="1"/>
</dbReference>
<accession>A0A926I8P9</accession>
<protein>
    <submittedName>
        <fullName evidence="5">GntR family transcriptional regulator</fullName>
    </submittedName>
</protein>